<evidence type="ECO:0000256" key="1">
    <source>
        <dbReference type="SAM" id="MobiDB-lite"/>
    </source>
</evidence>
<gene>
    <name evidence="2" type="ORF">Sradi_6856500</name>
</gene>
<feature type="region of interest" description="Disordered" evidence="1">
    <location>
        <begin position="1"/>
        <end position="61"/>
    </location>
</feature>
<proteinExistence type="predicted"/>
<comment type="caution">
    <text evidence="2">The sequence shown here is derived from an EMBL/GenBank/DDBJ whole genome shotgun (WGS) entry which is preliminary data.</text>
</comment>
<name>A0AAW2JL13_SESRA</name>
<protein>
    <submittedName>
        <fullName evidence="2">Uncharacterized protein</fullName>
    </submittedName>
</protein>
<reference evidence="2" key="2">
    <citation type="journal article" date="2024" name="Plant">
        <title>Genomic evolution and insights into agronomic trait innovations of Sesamum species.</title>
        <authorList>
            <person name="Miao H."/>
            <person name="Wang L."/>
            <person name="Qu L."/>
            <person name="Liu H."/>
            <person name="Sun Y."/>
            <person name="Le M."/>
            <person name="Wang Q."/>
            <person name="Wei S."/>
            <person name="Zheng Y."/>
            <person name="Lin W."/>
            <person name="Duan Y."/>
            <person name="Cao H."/>
            <person name="Xiong S."/>
            <person name="Wang X."/>
            <person name="Wei L."/>
            <person name="Li C."/>
            <person name="Ma Q."/>
            <person name="Ju M."/>
            <person name="Zhao R."/>
            <person name="Li G."/>
            <person name="Mu C."/>
            <person name="Tian Q."/>
            <person name="Mei H."/>
            <person name="Zhang T."/>
            <person name="Gao T."/>
            <person name="Zhang H."/>
        </authorList>
    </citation>
    <scope>NUCLEOTIDE SEQUENCE</scope>
    <source>
        <strain evidence="2">G02</strain>
    </source>
</reference>
<dbReference type="EMBL" id="JACGWJ010000097">
    <property type="protein sequence ID" value="KAL0295017.1"/>
    <property type="molecule type" value="Genomic_DNA"/>
</dbReference>
<organism evidence="2">
    <name type="scientific">Sesamum radiatum</name>
    <name type="common">Black benniseed</name>
    <dbReference type="NCBI Taxonomy" id="300843"/>
    <lineage>
        <taxon>Eukaryota</taxon>
        <taxon>Viridiplantae</taxon>
        <taxon>Streptophyta</taxon>
        <taxon>Embryophyta</taxon>
        <taxon>Tracheophyta</taxon>
        <taxon>Spermatophyta</taxon>
        <taxon>Magnoliopsida</taxon>
        <taxon>eudicotyledons</taxon>
        <taxon>Gunneridae</taxon>
        <taxon>Pentapetalae</taxon>
        <taxon>asterids</taxon>
        <taxon>lamiids</taxon>
        <taxon>Lamiales</taxon>
        <taxon>Pedaliaceae</taxon>
        <taxon>Sesamum</taxon>
    </lineage>
</organism>
<dbReference type="AlphaFoldDB" id="A0AAW2JL13"/>
<sequence length="61" mass="6645">MPYRAWLQAPPDSWDSRSMGKQPPSPTARRQTPSHTPRGAAVFGDFGDDHGHIASSIGNDK</sequence>
<accession>A0AAW2JL13</accession>
<evidence type="ECO:0000313" key="2">
    <source>
        <dbReference type="EMBL" id="KAL0295017.1"/>
    </source>
</evidence>
<reference evidence="2" key="1">
    <citation type="submission" date="2020-06" db="EMBL/GenBank/DDBJ databases">
        <authorList>
            <person name="Li T."/>
            <person name="Hu X."/>
            <person name="Zhang T."/>
            <person name="Song X."/>
            <person name="Zhang H."/>
            <person name="Dai N."/>
            <person name="Sheng W."/>
            <person name="Hou X."/>
            <person name="Wei L."/>
        </authorList>
    </citation>
    <scope>NUCLEOTIDE SEQUENCE</scope>
    <source>
        <strain evidence="2">G02</strain>
        <tissue evidence="2">Leaf</tissue>
    </source>
</reference>